<dbReference type="SUPFAM" id="SSF53067">
    <property type="entry name" value="Actin-like ATPase domain"/>
    <property type="match status" value="1"/>
</dbReference>
<dbReference type="CDD" id="cd24076">
    <property type="entry name" value="ASKHA_ATPase_ROK_BsXylR-like"/>
    <property type="match status" value="1"/>
</dbReference>
<keyword evidence="6" id="KW-1185">Reference proteome</keyword>
<dbReference type="CDD" id="cd00090">
    <property type="entry name" value="HTH_ARSR"/>
    <property type="match status" value="1"/>
</dbReference>
<protein>
    <submittedName>
        <fullName evidence="5">ROK family transcriptional regulator</fullName>
    </submittedName>
</protein>
<dbReference type="PROSITE" id="PS01125">
    <property type="entry name" value="ROK"/>
    <property type="match status" value="1"/>
</dbReference>
<keyword evidence="4" id="KW-0238">DNA-binding</keyword>
<dbReference type="InterPro" id="IPR036390">
    <property type="entry name" value="WH_DNA-bd_sf"/>
</dbReference>
<keyword evidence="3" id="KW-0859">Xylose metabolism</keyword>
<dbReference type="InterPro" id="IPR036388">
    <property type="entry name" value="WH-like_DNA-bd_sf"/>
</dbReference>
<dbReference type="RefSeq" id="WP_376845867.1">
    <property type="nucleotide sequence ID" value="NZ_JBHSFW010000003.1"/>
</dbReference>
<dbReference type="InterPro" id="IPR011991">
    <property type="entry name" value="ArsR-like_HTH"/>
</dbReference>
<dbReference type="Pfam" id="PF13412">
    <property type="entry name" value="HTH_24"/>
    <property type="match status" value="1"/>
</dbReference>
<dbReference type="InterPro" id="IPR049874">
    <property type="entry name" value="ROK_cs"/>
</dbReference>
<accession>A0ABV9GKF3</accession>
<dbReference type="EMBL" id="JBHSFW010000003">
    <property type="protein sequence ID" value="MFC4618779.1"/>
    <property type="molecule type" value="Genomic_DNA"/>
</dbReference>
<evidence type="ECO:0000256" key="3">
    <source>
        <dbReference type="ARBA" id="ARBA00022629"/>
    </source>
</evidence>
<name>A0ABV9GKF3_9BACL</name>
<evidence type="ECO:0000256" key="4">
    <source>
        <dbReference type="ARBA" id="ARBA00023125"/>
    </source>
</evidence>
<comment type="function">
    <text evidence="1">Transcriptional repressor of xylose-utilizing enzymes.</text>
</comment>
<evidence type="ECO:0000313" key="6">
    <source>
        <dbReference type="Proteomes" id="UP001596022"/>
    </source>
</evidence>
<dbReference type="PANTHER" id="PTHR18964">
    <property type="entry name" value="ROK (REPRESSOR, ORF, KINASE) FAMILY"/>
    <property type="match status" value="1"/>
</dbReference>
<keyword evidence="3" id="KW-0119">Carbohydrate metabolism</keyword>
<sequence>MREERTIGSFQHMKSLNRSLILNKIREDGPISRADIAKATKLTPPTVGNIVKELLDAELVIETSRGESQGGRKPTMLEINAKHFYLIGLDVSPSNIKVVLTDLNANIIYDNQIELPSRITNHELLALMEKSIQPLLHDSRIDRQKVVGIGVGMHGVVDVGRGVSLYAPNLQLGNIPIKDFLEARFDIPVKVENDARAFALGEVWFGSGNGADSVVCVNVGRGIGAGVIIKGKLFHGEHFIGGEIGHMTIDINGPRCTCGNDGCLQAMASGPAVAKRAQEWIASGHRSLLENMVCGRLESITGELVLQAAEQGDALSRRLLKETGVFLGIGLTNLIHMINPERIVIGGGVSKCGDYILTPIKKTIEERALTTAAKQTQVRISELGDHATAIGAISLCLVDLFS</sequence>
<evidence type="ECO:0000313" key="5">
    <source>
        <dbReference type="EMBL" id="MFC4618779.1"/>
    </source>
</evidence>
<dbReference type="Gene3D" id="3.30.420.40">
    <property type="match status" value="2"/>
</dbReference>
<proteinExistence type="inferred from homology"/>
<gene>
    <name evidence="5" type="ORF">ACFO4N_08510</name>
</gene>
<dbReference type="InterPro" id="IPR043129">
    <property type="entry name" value="ATPase_NBD"/>
</dbReference>
<dbReference type="Pfam" id="PF00480">
    <property type="entry name" value="ROK"/>
    <property type="match status" value="1"/>
</dbReference>
<dbReference type="Proteomes" id="UP001596022">
    <property type="component" value="Unassembled WGS sequence"/>
</dbReference>
<reference evidence="6" key="1">
    <citation type="journal article" date="2019" name="Int. J. Syst. Evol. Microbiol.">
        <title>The Global Catalogue of Microorganisms (GCM) 10K type strain sequencing project: providing services to taxonomists for standard genome sequencing and annotation.</title>
        <authorList>
            <consortium name="The Broad Institute Genomics Platform"/>
            <consortium name="The Broad Institute Genome Sequencing Center for Infectious Disease"/>
            <person name="Wu L."/>
            <person name="Ma J."/>
        </authorList>
    </citation>
    <scope>NUCLEOTIDE SEQUENCE [LARGE SCALE GENOMIC DNA]</scope>
    <source>
        <strain evidence="6">CGMCC 1.16306</strain>
    </source>
</reference>
<organism evidence="5 6">
    <name type="scientific">Camelliibacillus cellulosilyticus</name>
    <dbReference type="NCBI Taxonomy" id="2174486"/>
    <lineage>
        <taxon>Bacteria</taxon>
        <taxon>Bacillati</taxon>
        <taxon>Bacillota</taxon>
        <taxon>Bacilli</taxon>
        <taxon>Bacillales</taxon>
        <taxon>Sporolactobacillaceae</taxon>
        <taxon>Camelliibacillus</taxon>
    </lineage>
</organism>
<dbReference type="PANTHER" id="PTHR18964:SF149">
    <property type="entry name" value="BIFUNCTIONAL UDP-N-ACETYLGLUCOSAMINE 2-EPIMERASE_N-ACETYLMANNOSAMINE KINASE"/>
    <property type="match status" value="1"/>
</dbReference>
<comment type="caution">
    <text evidence="5">The sequence shown here is derived from an EMBL/GenBank/DDBJ whole genome shotgun (WGS) entry which is preliminary data.</text>
</comment>
<dbReference type="SUPFAM" id="SSF46785">
    <property type="entry name" value="Winged helix' DNA-binding domain"/>
    <property type="match status" value="1"/>
</dbReference>
<dbReference type="InterPro" id="IPR000600">
    <property type="entry name" value="ROK"/>
</dbReference>
<evidence type="ECO:0000256" key="2">
    <source>
        <dbReference type="ARBA" id="ARBA00006479"/>
    </source>
</evidence>
<evidence type="ECO:0000256" key="1">
    <source>
        <dbReference type="ARBA" id="ARBA00002486"/>
    </source>
</evidence>
<dbReference type="Gene3D" id="1.10.10.10">
    <property type="entry name" value="Winged helix-like DNA-binding domain superfamily/Winged helix DNA-binding domain"/>
    <property type="match status" value="1"/>
</dbReference>
<comment type="similarity">
    <text evidence="2">Belongs to the ROK (NagC/XylR) family.</text>
</comment>